<gene>
    <name evidence="2" type="ORF">AS030_06850</name>
</gene>
<keyword evidence="1" id="KW-0472">Membrane</keyword>
<protein>
    <recommendedName>
        <fullName evidence="4">DUF378 domain-containing protein</fullName>
    </recommendedName>
</protein>
<evidence type="ECO:0008006" key="4">
    <source>
        <dbReference type="Google" id="ProtNLM"/>
    </source>
</evidence>
<dbReference type="PANTHER" id="PTHR37304:SF1">
    <property type="entry name" value="MEMBRANE PROTEIN"/>
    <property type="match status" value="1"/>
</dbReference>
<name>A0A0V8JE11_9BACL</name>
<dbReference type="AlphaFoldDB" id="A0A0V8JE11"/>
<dbReference type="PANTHER" id="PTHR37304">
    <property type="entry name" value="MEMBRANE PROTEIN-RELATED"/>
    <property type="match status" value="1"/>
</dbReference>
<dbReference type="Pfam" id="PF04070">
    <property type="entry name" value="DUF378"/>
    <property type="match status" value="1"/>
</dbReference>
<keyword evidence="3" id="KW-1185">Reference proteome</keyword>
<proteinExistence type="predicted"/>
<dbReference type="RefSeq" id="WP_061969794.1">
    <property type="nucleotide sequence ID" value="NZ_FMAV01000001.1"/>
</dbReference>
<evidence type="ECO:0000256" key="1">
    <source>
        <dbReference type="SAM" id="Phobius"/>
    </source>
</evidence>
<sequence>MAILKHLATLLAIIGALNWGLIGLFDTNVVSAIFGSGSTTEQVIYVLVGLSGIWLLIDWFRKK</sequence>
<dbReference type="Proteomes" id="UP000054099">
    <property type="component" value="Unassembled WGS sequence"/>
</dbReference>
<comment type="caution">
    <text evidence="2">The sequence shown here is derived from an EMBL/GenBank/DDBJ whole genome shotgun (WGS) entry which is preliminary data.</text>
</comment>
<accession>A0A0V8JE11</accession>
<dbReference type="InterPro" id="IPR007211">
    <property type="entry name" value="DUF378"/>
</dbReference>
<evidence type="ECO:0000313" key="2">
    <source>
        <dbReference type="EMBL" id="KSU85225.1"/>
    </source>
</evidence>
<evidence type="ECO:0000313" key="3">
    <source>
        <dbReference type="Proteomes" id="UP000054099"/>
    </source>
</evidence>
<reference evidence="2 3" key="1">
    <citation type="journal article" date="2014" name="Antonie Van Leeuwenhoek">
        <title>Fictibacillus enclensis sp. nov., isolated from marine sediment.</title>
        <authorList>
            <person name="Dastager S.G."/>
            <person name="Mawlankar R."/>
            <person name="Srinivasan K."/>
            <person name="Tang S.K."/>
            <person name="Lee J.C."/>
            <person name="Ramana V.V."/>
            <person name="Shouche Y.S."/>
        </authorList>
    </citation>
    <scope>NUCLEOTIDE SEQUENCE [LARGE SCALE GENOMIC DNA]</scope>
    <source>
        <strain evidence="2 3">NIO-1003</strain>
    </source>
</reference>
<organism evidence="2 3">
    <name type="scientific">Fictibacillus enclensis</name>
    <dbReference type="NCBI Taxonomy" id="1017270"/>
    <lineage>
        <taxon>Bacteria</taxon>
        <taxon>Bacillati</taxon>
        <taxon>Bacillota</taxon>
        <taxon>Bacilli</taxon>
        <taxon>Bacillales</taxon>
        <taxon>Fictibacillaceae</taxon>
        <taxon>Fictibacillus</taxon>
    </lineage>
</organism>
<dbReference type="EMBL" id="LNQN01000001">
    <property type="protein sequence ID" value="KSU85225.1"/>
    <property type="molecule type" value="Genomic_DNA"/>
</dbReference>
<keyword evidence="1" id="KW-0812">Transmembrane</keyword>
<dbReference type="OrthoDB" id="9812136at2"/>
<feature type="transmembrane region" description="Helical" evidence="1">
    <location>
        <begin position="42"/>
        <end position="60"/>
    </location>
</feature>
<keyword evidence="1" id="KW-1133">Transmembrane helix</keyword>